<dbReference type="SUPFAM" id="SSF51338">
    <property type="entry name" value="Composite domain of metallo-dependent hydrolases"/>
    <property type="match status" value="1"/>
</dbReference>
<comment type="similarity">
    <text evidence="2">Belongs to the metallo-dependent hydrolases superfamily. Hydantoinase/dihydropyrimidinase family.</text>
</comment>
<dbReference type="AlphaFoldDB" id="A0A6A9QKJ7"/>
<evidence type="ECO:0000256" key="1">
    <source>
        <dbReference type="ARBA" id="ARBA00001947"/>
    </source>
</evidence>
<dbReference type="InterPro" id="IPR032466">
    <property type="entry name" value="Metal_Hydrolase"/>
</dbReference>
<reference evidence="4 5" key="1">
    <citation type="submission" date="2019-10" db="EMBL/GenBank/DDBJ databases">
        <title>Sequencing and Assembly of Multiple Reported Metal-Biooxidizing Members of the Extremely Thermoacidophilic Archaeal Family Sulfolobaceae.</title>
        <authorList>
            <person name="Counts J.A."/>
            <person name="Kelly R.M."/>
        </authorList>
    </citation>
    <scope>NUCLEOTIDE SEQUENCE [LARGE SCALE GENOMIC DNA]</scope>
    <source>
        <strain evidence="4 5">DSM 6482</strain>
    </source>
</reference>
<dbReference type="RefSeq" id="WP_156016708.1">
    <property type="nucleotide sequence ID" value="NZ_WGGD01000005.1"/>
</dbReference>
<dbReference type="GO" id="GO:0016810">
    <property type="term" value="F:hydrolase activity, acting on carbon-nitrogen (but not peptide) bonds"/>
    <property type="evidence" value="ECO:0007669"/>
    <property type="project" value="InterPro"/>
</dbReference>
<evidence type="ECO:0000313" key="5">
    <source>
        <dbReference type="Proteomes" id="UP000470772"/>
    </source>
</evidence>
<comment type="cofactor">
    <cofactor evidence="1">
        <name>Zn(2+)</name>
        <dbReference type="ChEBI" id="CHEBI:29105"/>
    </cofactor>
</comment>
<feature type="domain" description="Amidohydrolase-related" evidence="3">
    <location>
        <begin position="47"/>
        <end position="417"/>
    </location>
</feature>
<dbReference type="Gene3D" id="3.20.20.140">
    <property type="entry name" value="Metal-dependent hydrolases"/>
    <property type="match status" value="1"/>
</dbReference>
<dbReference type="EMBL" id="WGGD01000005">
    <property type="protein sequence ID" value="MUN29134.1"/>
    <property type="molecule type" value="Genomic_DNA"/>
</dbReference>
<comment type="caution">
    <text evidence="4">The sequence shown here is derived from an EMBL/GenBank/DDBJ whole genome shotgun (WGS) entry which is preliminary data.</text>
</comment>
<dbReference type="InterPro" id="IPR006680">
    <property type="entry name" value="Amidohydro-rel"/>
</dbReference>
<dbReference type="FunFam" id="3.20.20.140:FF:000174">
    <property type="entry name" value="Dihydropyrimidinase-related protein 2"/>
    <property type="match status" value="1"/>
</dbReference>
<evidence type="ECO:0000259" key="3">
    <source>
        <dbReference type="Pfam" id="PF01979"/>
    </source>
</evidence>
<name>A0A6A9QKJ7_SULME</name>
<dbReference type="Pfam" id="PF01979">
    <property type="entry name" value="Amidohydro_1"/>
    <property type="match status" value="1"/>
</dbReference>
<dbReference type="InterPro" id="IPR050378">
    <property type="entry name" value="Metallo-dep_Hydrolases_sf"/>
</dbReference>
<evidence type="ECO:0000313" key="4">
    <source>
        <dbReference type="EMBL" id="MUN29134.1"/>
    </source>
</evidence>
<keyword evidence="5" id="KW-1185">Reference proteome</keyword>
<dbReference type="PANTHER" id="PTHR11647">
    <property type="entry name" value="HYDRANTOINASE/DIHYDROPYRIMIDINASE FAMILY MEMBER"/>
    <property type="match status" value="1"/>
</dbReference>
<accession>A0A6A9QKJ7</accession>
<dbReference type="Gene3D" id="2.30.40.10">
    <property type="entry name" value="Urease, subunit C, domain 1"/>
    <property type="match status" value="1"/>
</dbReference>
<dbReference type="InterPro" id="IPR011059">
    <property type="entry name" value="Metal-dep_hydrolase_composite"/>
</dbReference>
<dbReference type="PANTHER" id="PTHR11647:SF1">
    <property type="entry name" value="COLLAPSIN RESPONSE MEDIATOR PROTEIN"/>
    <property type="match status" value="1"/>
</dbReference>
<sequence length="434" mass="48605">MIFKNGTLLTEAGIVNADIKVEGGKITRISFDIPTAGDDVKDVTGLYIMPGAIDGHTHFGSRFLGAKEPIPTADDYSSGSEVCLAGGITSIVNFFESSNNPVSSLKEEINKAEESKVDFSFHFIVKKKEEITYLKDLFRIGVKSVKVFMAYDSIRLDDLSIMNVMKEVRSLGGTVAVHAENGDIIKYLQENEVGEEPIYHAKTRPPESEEEAVNRFASMAFITGVRSYIVHVSTPSSLNVVKYWQRKGAKVYAETCPHYLVFNDEIYLRKDGKRFIMSPPLRSESERKEMVMRLGEFYTVGSDYSGFLSKFKDEPASYRDVPNGVASTEFLVPTLASLMFQGELDPSSFVSLTSGNQIRLYDIKGKGMKEGDDADIVVIKKEEWKVKDWHGKMDYSIYEGMTFKAKVDKTFIRGELVYEEGNIKGGRGKMLKRS</sequence>
<protein>
    <submittedName>
        <fullName evidence="4">Amidohydrolase family protein</fullName>
    </submittedName>
</protein>
<dbReference type="Proteomes" id="UP000470772">
    <property type="component" value="Unassembled WGS sequence"/>
</dbReference>
<keyword evidence="4" id="KW-0378">Hydrolase</keyword>
<proteinExistence type="inferred from homology"/>
<evidence type="ECO:0000256" key="2">
    <source>
        <dbReference type="ARBA" id="ARBA00008829"/>
    </source>
</evidence>
<gene>
    <name evidence="4" type="ORF">GC250_06755</name>
</gene>
<dbReference type="SUPFAM" id="SSF51556">
    <property type="entry name" value="Metallo-dependent hydrolases"/>
    <property type="match status" value="1"/>
</dbReference>
<organism evidence="4 5">
    <name type="scientific">Sulfuracidifex metallicus DSM 6482 = JCM 9184</name>
    <dbReference type="NCBI Taxonomy" id="523847"/>
    <lineage>
        <taxon>Archaea</taxon>
        <taxon>Thermoproteota</taxon>
        <taxon>Thermoprotei</taxon>
        <taxon>Sulfolobales</taxon>
        <taxon>Sulfolobaceae</taxon>
        <taxon>Sulfuracidifex</taxon>
    </lineage>
</organism>